<dbReference type="SUPFAM" id="SSF103481">
    <property type="entry name" value="Multidrug resistance efflux transporter EmrE"/>
    <property type="match status" value="2"/>
</dbReference>
<dbReference type="InterPro" id="IPR050638">
    <property type="entry name" value="AA-Vitamin_Transporters"/>
</dbReference>
<keyword evidence="5 6" id="KW-0472">Membrane</keyword>
<protein>
    <submittedName>
        <fullName evidence="8">Permease</fullName>
    </submittedName>
</protein>
<reference evidence="8" key="1">
    <citation type="submission" date="2022-03" db="EMBL/GenBank/DDBJ databases">
        <title>Complete genome sequence of Caldinitratiruptor microaerophilus.</title>
        <authorList>
            <person name="Mukaiyama R."/>
            <person name="Nishiyama T."/>
            <person name="Ueda K."/>
        </authorList>
    </citation>
    <scope>NUCLEOTIDE SEQUENCE</scope>
    <source>
        <strain evidence="8">JCM 16183</strain>
    </source>
</reference>
<feature type="domain" description="EamA" evidence="7">
    <location>
        <begin position="155"/>
        <end position="287"/>
    </location>
</feature>
<dbReference type="PANTHER" id="PTHR32322:SF2">
    <property type="entry name" value="EAMA DOMAIN-CONTAINING PROTEIN"/>
    <property type="match status" value="1"/>
</dbReference>
<feature type="transmembrane region" description="Helical" evidence="6">
    <location>
        <begin position="187"/>
        <end position="207"/>
    </location>
</feature>
<evidence type="ECO:0000256" key="6">
    <source>
        <dbReference type="SAM" id="Phobius"/>
    </source>
</evidence>
<dbReference type="RefSeq" id="WP_264842887.1">
    <property type="nucleotide sequence ID" value="NZ_AP025628.1"/>
</dbReference>
<feature type="transmembrane region" description="Helical" evidence="6">
    <location>
        <begin position="219"/>
        <end position="237"/>
    </location>
</feature>
<evidence type="ECO:0000313" key="8">
    <source>
        <dbReference type="EMBL" id="BDG62296.1"/>
    </source>
</evidence>
<feature type="domain" description="EamA" evidence="7">
    <location>
        <begin position="7"/>
        <end position="143"/>
    </location>
</feature>
<evidence type="ECO:0000256" key="3">
    <source>
        <dbReference type="ARBA" id="ARBA00022692"/>
    </source>
</evidence>
<keyword evidence="3 6" id="KW-0812">Transmembrane</keyword>
<evidence type="ECO:0000256" key="1">
    <source>
        <dbReference type="ARBA" id="ARBA00004141"/>
    </source>
</evidence>
<keyword evidence="9" id="KW-1185">Reference proteome</keyword>
<dbReference type="InterPro" id="IPR000620">
    <property type="entry name" value="EamA_dom"/>
</dbReference>
<evidence type="ECO:0000256" key="2">
    <source>
        <dbReference type="ARBA" id="ARBA00007362"/>
    </source>
</evidence>
<organism evidence="8 9">
    <name type="scientific">Caldinitratiruptor microaerophilus</name>
    <dbReference type="NCBI Taxonomy" id="671077"/>
    <lineage>
        <taxon>Bacteria</taxon>
        <taxon>Bacillati</taxon>
        <taxon>Bacillota</taxon>
        <taxon>Clostridia</taxon>
        <taxon>Eubacteriales</taxon>
        <taxon>Symbiobacteriaceae</taxon>
        <taxon>Caldinitratiruptor</taxon>
    </lineage>
</organism>
<keyword evidence="4 6" id="KW-1133">Transmembrane helix</keyword>
<feature type="transmembrane region" description="Helical" evidence="6">
    <location>
        <begin position="126"/>
        <end position="145"/>
    </location>
</feature>
<dbReference type="GO" id="GO:0016020">
    <property type="term" value="C:membrane"/>
    <property type="evidence" value="ECO:0007669"/>
    <property type="project" value="UniProtKB-SubCell"/>
</dbReference>
<dbReference type="Gene3D" id="1.10.3730.20">
    <property type="match status" value="1"/>
</dbReference>
<feature type="transmembrane region" description="Helical" evidence="6">
    <location>
        <begin position="157"/>
        <end position="175"/>
    </location>
</feature>
<dbReference type="AlphaFoldDB" id="A0AA35G753"/>
<proteinExistence type="inferred from homology"/>
<dbReference type="Pfam" id="PF00892">
    <property type="entry name" value="EamA"/>
    <property type="match status" value="2"/>
</dbReference>
<name>A0AA35G753_9FIRM</name>
<evidence type="ECO:0000256" key="5">
    <source>
        <dbReference type="ARBA" id="ARBA00023136"/>
    </source>
</evidence>
<evidence type="ECO:0000259" key="7">
    <source>
        <dbReference type="Pfam" id="PF00892"/>
    </source>
</evidence>
<gene>
    <name evidence="8" type="ORF">caldi_33860</name>
</gene>
<dbReference type="PANTHER" id="PTHR32322">
    <property type="entry name" value="INNER MEMBRANE TRANSPORTER"/>
    <property type="match status" value="1"/>
</dbReference>
<evidence type="ECO:0000256" key="4">
    <source>
        <dbReference type="ARBA" id="ARBA00022989"/>
    </source>
</evidence>
<dbReference type="InterPro" id="IPR037185">
    <property type="entry name" value="EmrE-like"/>
</dbReference>
<feature type="transmembrane region" description="Helical" evidence="6">
    <location>
        <begin position="36"/>
        <end position="59"/>
    </location>
</feature>
<evidence type="ECO:0000313" key="9">
    <source>
        <dbReference type="Proteomes" id="UP001163687"/>
    </source>
</evidence>
<feature type="transmembrane region" description="Helical" evidence="6">
    <location>
        <begin position="244"/>
        <end position="266"/>
    </location>
</feature>
<sequence length="314" mass="33066">MPPTILRGSLAVLLAAALFGISGAVARLVFRDAALPPMVLVALRMTLSFAGLLPALALANRNLLRVPRGQWLPLLLWGAGPMLLVQYTYFLAIAETNVATAIFLEYLAPVLSALYGWAFRQERPGPALLAGIVLSVGGAGLLVLGGEQGMTLSPLGLAYGIGAAFAMAWYSVWGGRFEGRVGPWAQLVWGMGGAALAAQFVTPPWVLAPYLADRSLWPFYAFLAVLASSVPFGLYIYGVRALPATVAMIIATAEPVVAAVVAWFLLGEGLRWLQLVGAGAIVAAVITVQVSAARRNQEHPGRAEAGPVEARPAR</sequence>
<feature type="transmembrane region" description="Helical" evidence="6">
    <location>
        <begin position="71"/>
        <end position="92"/>
    </location>
</feature>
<feature type="transmembrane region" description="Helical" evidence="6">
    <location>
        <begin position="98"/>
        <end position="119"/>
    </location>
</feature>
<accession>A0AA35G753</accession>
<dbReference type="EMBL" id="AP025628">
    <property type="protein sequence ID" value="BDG62296.1"/>
    <property type="molecule type" value="Genomic_DNA"/>
</dbReference>
<feature type="transmembrane region" description="Helical" evidence="6">
    <location>
        <begin position="272"/>
        <end position="292"/>
    </location>
</feature>
<comment type="subcellular location">
    <subcellularLocation>
        <location evidence="1">Membrane</location>
        <topology evidence="1">Multi-pass membrane protein</topology>
    </subcellularLocation>
</comment>
<dbReference type="Proteomes" id="UP001163687">
    <property type="component" value="Chromosome"/>
</dbReference>
<comment type="similarity">
    <text evidence="2">Belongs to the EamA transporter family.</text>
</comment>
<dbReference type="KEGG" id="cmic:caldi_33860"/>